<dbReference type="Gene3D" id="3.30.1370.110">
    <property type="match status" value="1"/>
</dbReference>
<keyword evidence="4" id="KW-1185">Reference proteome</keyword>
<accession>A0A6A3CZ25</accession>
<proteinExistence type="predicted"/>
<evidence type="ECO:0000313" key="3">
    <source>
        <dbReference type="EMBL" id="KAE8732349.1"/>
    </source>
</evidence>
<evidence type="ECO:0000259" key="2">
    <source>
        <dbReference type="SMART" id="SM01162"/>
    </source>
</evidence>
<dbReference type="AlphaFoldDB" id="A0A6A3CZ25"/>
<feature type="region of interest" description="Disordered" evidence="1">
    <location>
        <begin position="1"/>
        <end position="63"/>
    </location>
</feature>
<dbReference type="InterPro" id="IPR055319">
    <property type="entry name" value="At5g58720-like"/>
</dbReference>
<sequence>MKHTLTKKKKKYHRPRATKTPTVNYYSLPDMTRKQDQLPTENDSLSALNDSSPDMTRPQDQWPEKEVLQKKALNSISLTFGSLSLEEVKFAFNKADPGLDKSTEALSNSINKDNKSEYQELSTSLIRDGSSPSGLSGSSFAKTGCVKNLSSGNAGMGRCRGRKQPKRLAAATGTVSTVIGKEYVKASARRDSTAEAATSYTALDALMDSSTYSYEESNNYIHNVNIGQDTGFLSEHAGNFHASSEPLLPSCPRSNVSSFPREVLDSLFNFATSSEHEPSTMNWRNVLKKMQSLGPEVNVCPSDVAEPQQDIYAEGDGYHEFRKTAEEHWDSRKSYRRKAAKAKSEGQWEYAAYLSDQGKKHTQLAREADEKASQDIFKARNKGFENVITIDLHGQHVEQAIKLLKLHLLFGTHVPCKHFFNLKGNASVFL</sequence>
<feature type="domain" description="DUF1771" evidence="2">
    <location>
        <begin position="317"/>
        <end position="382"/>
    </location>
</feature>
<evidence type="ECO:0000256" key="1">
    <source>
        <dbReference type="SAM" id="MobiDB-lite"/>
    </source>
</evidence>
<dbReference type="GO" id="GO:0016301">
    <property type="term" value="F:kinase activity"/>
    <property type="evidence" value="ECO:0007669"/>
    <property type="project" value="UniProtKB-KW"/>
</dbReference>
<protein>
    <submittedName>
        <fullName evidence="3">PfkB-like carbohydrate kinase family protein</fullName>
    </submittedName>
</protein>
<comment type="caution">
    <text evidence="3">The sequence shown here is derived from an EMBL/GenBank/DDBJ whole genome shotgun (WGS) entry which is preliminary data.</text>
</comment>
<dbReference type="PANTHER" id="PTHR47676:SF1">
    <property type="entry name" value="SMR DOMAIN-CONTAINING PROTEIN"/>
    <property type="match status" value="1"/>
</dbReference>
<reference evidence="3" key="1">
    <citation type="submission" date="2019-09" db="EMBL/GenBank/DDBJ databases">
        <title>Draft genome information of white flower Hibiscus syriacus.</title>
        <authorList>
            <person name="Kim Y.-M."/>
        </authorList>
    </citation>
    <scope>NUCLEOTIDE SEQUENCE [LARGE SCALE GENOMIC DNA]</scope>
    <source>
        <strain evidence="3">YM2019G1</strain>
    </source>
</reference>
<name>A0A6A3CZ25_HIBSY</name>
<dbReference type="InterPro" id="IPR013899">
    <property type="entry name" value="DUF1771"/>
</dbReference>
<dbReference type="PANTHER" id="PTHR47676">
    <property type="entry name" value="OS01G0225100 PROTEIN"/>
    <property type="match status" value="1"/>
</dbReference>
<feature type="compositionally biased region" description="Basic residues" evidence="1">
    <location>
        <begin position="1"/>
        <end position="17"/>
    </location>
</feature>
<feature type="compositionally biased region" description="Polar residues" evidence="1">
    <location>
        <begin position="37"/>
        <end position="54"/>
    </location>
</feature>
<organism evidence="3 4">
    <name type="scientific">Hibiscus syriacus</name>
    <name type="common">Rose of Sharon</name>
    <dbReference type="NCBI Taxonomy" id="106335"/>
    <lineage>
        <taxon>Eukaryota</taxon>
        <taxon>Viridiplantae</taxon>
        <taxon>Streptophyta</taxon>
        <taxon>Embryophyta</taxon>
        <taxon>Tracheophyta</taxon>
        <taxon>Spermatophyta</taxon>
        <taxon>Magnoliopsida</taxon>
        <taxon>eudicotyledons</taxon>
        <taxon>Gunneridae</taxon>
        <taxon>Pentapetalae</taxon>
        <taxon>rosids</taxon>
        <taxon>malvids</taxon>
        <taxon>Malvales</taxon>
        <taxon>Malvaceae</taxon>
        <taxon>Malvoideae</taxon>
        <taxon>Hibiscus</taxon>
    </lineage>
</organism>
<dbReference type="InterPro" id="IPR036063">
    <property type="entry name" value="Smr_dom_sf"/>
</dbReference>
<dbReference type="SMART" id="SM01162">
    <property type="entry name" value="DUF1771"/>
    <property type="match status" value="1"/>
</dbReference>
<evidence type="ECO:0000313" key="4">
    <source>
        <dbReference type="Proteomes" id="UP000436088"/>
    </source>
</evidence>
<dbReference type="EMBL" id="VEPZ02000167">
    <property type="protein sequence ID" value="KAE8732349.1"/>
    <property type="molecule type" value="Genomic_DNA"/>
</dbReference>
<dbReference type="Proteomes" id="UP000436088">
    <property type="component" value="Unassembled WGS sequence"/>
</dbReference>
<gene>
    <name evidence="3" type="ORF">F3Y22_tig00002237pilonHSYRG01887</name>
</gene>
<dbReference type="Pfam" id="PF08590">
    <property type="entry name" value="DUF1771"/>
    <property type="match status" value="1"/>
</dbReference>